<gene>
    <name evidence="1" type="ORF">F5147DRAFT_811009</name>
</gene>
<dbReference type="GeneID" id="64705706"/>
<accession>A0A9P7FH60</accession>
<keyword evidence="2" id="KW-1185">Reference proteome</keyword>
<evidence type="ECO:0000313" key="1">
    <source>
        <dbReference type="EMBL" id="KAG2116999.1"/>
    </source>
</evidence>
<dbReference type="EMBL" id="JABBWM010000005">
    <property type="protein sequence ID" value="KAG2116999.1"/>
    <property type="molecule type" value="Genomic_DNA"/>
</dbReference>
<sequence length="452" mass="50740">MSDSTQSKEISILRCIVLKYGPKRVLVKRQKLYNHMFNSACRNFPSISRDILTFQTNRLDVCDGHYVEITAEVWDDIVDLLHVVEVTRRVEMTLPVPLPLDDLAISLPDNQSTPGQVNEQDSSNVDEVWDIVPTLSEQVPEMHVNRSIGSYNIEDGDSVTMRVNKCALAKKPVIYLYSPSDIDVSVKLSLIPEWRLSVIYPVITTEDHGRRLEWNVRTHQDGSLTERDSGLNVSYLFWEAETNSQAASKPQPVDTFNPASSSLDNTDSIVTPVDKVTAAVLDHTEITLLTCLTLRRTNSQAASKPQLVDTFNPASSSLDNTDSIVTPVDKVTVYLDNSLKVLGLHTEARTSFITYWLPSILKHEYVALRFVPQAAFERAASLRISPQPDVVTRVFMLFKGIRKEDLANWTNAQIQAEKDVAWWVDVVGVDPARAGDVTLFRVLEWGGMEVVV</sequence>
<reference evidence="1" key="1">
    <citation type="journal article" date="2020" name="New Phytol.">
        <title>Comparative genomics reveals dynamic genome evolution in host specialist ectomycorrhizal fungi.</title>
        <authorList>
            <person name="Lofgren L.A."/>
            <person name="Nguyen N.H."/>
            <person name="Vilgalys R."/>
            <person name="Ruytinx J."/>
            <person name="Liao H.L."/>
            <person name="Branco S."/>
            <person name="Kuo A."/>
            <person name="LaButti K."/>
            <person name="Lipzen A."/>
            <person name="Andreopoulos W."/>
            <person name="Pangilinan J."/>
            <person name="Riley R."/>
            <person name="Hundley H."/>
            <person name="Na H."/>
            <person name="Barry K."/>
            <person name="Grigoriev I.V."/>
            <person name="Stajich J.E."/>
            <person name="Kennedy P.G."/>
        </authorList>
    </citation>
    <scope>NUCLEOTIDE SEQUENCE</scope>
    <source>
        <strain evidence="1">FC423</strain>
    </source>
</reference>
<dbReference type="OrthoDB" id="428577at2759"/>
<dbReference type="Proteomes" id="UP000823399">
    <property type="component" value="Unassembled WGS sequence"/>
</dbReference>
<protein>
    <submittedName>
        <fullName evidence="1">Uncharacterized protein</fullName>
    </submittedName>
</protein>
<organism evidence="1 2">
    <name type="scientific">Suillus discolor</name>
    <dbReference type="NCBI Taxonomy" id="1912936"/>
    <lineage>
        <taxon>Eukaryota</taxon>
        <taxon>Fungi</taxon>
        <taxon>Dikarya</taxon>
        <taxon>Basidiomycota</taxon>
        <taxon>Agaricomycotina</taxon>
        <taxon>Agaricomycetes</taxon>
        <taxon>Agaricomycetidae</taxon>
        <taxon>Boletales</taxon>
        <taxon>Suillineae</taxon>
        <taxon>Suillaceae</taxon>
        <taxon>Suillus</taxon>
    </lineage>
</organism>
<dbReference type="RefSeq" id="XP_041297888.1">
    <property type="nucleotide sequence ID" value="XM_041443447.1"/>
</dbReference>
<comment type="caution">
    <text evidence="1">The sequence shown here is derived from an EMBL/GenBank/DDBJ whole genome shotgun (WGS) entry which is preliminary data.</text>
</comment>
<dbReference type="AlphaFoldDB" id="A0A9P7FH60"/>
<name>A0A9P7FH60_9AGAM</name>
<proteinExistence type="predicted"/>
<evidence type="ECO:0000313" key="2">
    <source>
        <dbReference type="Proteomes" id="UP000823399"/>
    </source>
</evidence>